<organism evidence="3 4">
    <name type="scientific">Mesorhabditis belari</name>
    <dbReference type="NCBI Taxonomy" id="2138241"/>
    <lineage>
        <taxon>Eukaryota</taxon>
        <taxon>Metazoa</taxon>
        <taxon>Ecdysozoa</taxon>
        <taxon>Nematoda</taxon>
        <taxon>Chromadorea</taxon>
        <taxon>Rhabditida</taxon>
        <taxon>Rhabditina</taxon>
        <taxon>Rhabditomorpha</taxon>
        <taxon>Rhabditoidea</taxon>
        <taxon>Rhabditidae</taxon>
        <taxon>Mesorhabditinae</taxon>
        <taxon>Mesorhabditis</taxon>
    </lineage>
</organism>
<keyword evidence="3" id="KW-1185">Reference proteome</keyword>
<sequence>MIEDHDAPSTSRGRKRGRKSKVEPEATMIETFDEEGLIEESEESTSGFKLEVTSQEPSSTFKEGIYNQGNFYGWTKDWNPEWMYRLPGDVVLTAIRNGGSEGRGRAEIGKCLGIDTATKPGNRRVSGHIVAVQKEHEKHVGQFQKMEGKVRMIKYFWKKSAEPETFQKLFDDFRKLAKRECPFKMGQTIKFPDTGLSTLRISDVSLRRLNDILELLSVEEILIPIHKILKHIHNKEMAQGYQFQIDKKSMMKCLLALKKENLLNIFETLVTSENVENKIQIVTRPYISSADSPEVAAEIQRTIDLYHAEGRVFPHGQLRYSTKKRTEAEKPKQPGKNEINSQLKQAQELLENGFSSGISLEQRYALFRLQNSKSIVARPKSSDQMGSSGLNETTTNEDSRIDGIDNTLDLIANSIMEETSLEKENEPTENKEDEQIDEKAAHILLNCNGVLSDGVDDPSVPMRAIPKTLEHLVRKKDLYDPHIEYGFQSKYIRLCALHDTVWHFVYGNPRGKPSVFERYPPGRDPVSLPEVSLDQLPVYQETETPYRFMPSCDYEDLPAGWFMLQDFYCALPFSVFCLLSQIPKSAPKEDVLQLLTDPIARHTPLADLPISIRKPLFKDKRNLRQIEHTVFQLCAMGLGVLAPNPDPKRFTTAHTSVFYISKEGVLYDTSTSERGYAKVSLPLEQYNRYVYQFDDHNQVSLYWHHLRAISQSTPLNFRLELVPGEINPNRHKSYSLGMFDRSTITWDGTTNEITSLEIQPLGPHDGCAGFDSALYLHLKRHWDLSPRPNNVVSWFVSWFRRNGDLAKSTIEQRVVKLQRDWNSVVRSLMPSDMELTRKKRVRASTDFVPSTLAMQSLHLEPKVRIPTAPKGVRHKKRPLDNVDIISQQNRLNLRCRFSAKERDMLILIRAVGFF</sequence>
<proteinExistence type="predicted"/>
<dbReference type="CDD" id="cd16169">
    <property type="entry name" value="Tau138_eWH"/>
    <property type="match status" value="1"/>
</dbReference>
<evidence type="ECO:0000313" key="3">
    <source>
        <dbReference type="Proteomes" id="UP000887575"/>
    </source>
</evidence>
<dbReference type="PANTHER" id="PTHR15180:SF1">
    <property type="entry name" value="GENERAL TRANSCRIPTION FACTOR 3C POLYPEPTIDE 1"/>
    <property type="match status" value="1"/>
</dbReference>
<accession>A0AAF3FQ72</accession>
<dbReference type="Pfam" id="PF24101">
    <property type="entry name" value="WHD_GTF3C1"/>
    <property type="match status" value="1"/>
</dbReference>
<dbReference type="Proteomes" id="UP000887575">
    <property type="component" value="Unassembled WGS sequence"/>
</dbReference>
<dbReference type="PANTHER" id="PTHR15180">
    <property type="entry name" value="GENERAL TRANSCRIPTION FACTOR 3C POLYPEPTIDE 1"/>
    <property type="match status" value="1"/>
</dbReference>
<feature type="region of interest" description="Disordered" evidence="1">
    <location>
        <begin position="378"/>
        <end position="401"/>
    </location>
</feature>
<feature type="region of interest" description="Disordered" evidence="1">
    <location>
        <begin position="1"/>
        <end position="55"/>
    </location>
</feature>
<dbReference type="WBParaSite" id="MBELARI_LOCUS8822">
    <property type="protein sequence ID" value="MBELARI_LOCUS8822"/>
    <property type="gene ID" value="MBELARI_LOCUS8822"/>
</dbReference>
<dbReference type="InterPro" id="IPR044210">
    <property type="entry name" value="Tfc3-like"/>
</dbReference>
<evidence type="ECO:0000259" key="2">
    <source>
        <dbReference type="Pfam" id="PF24101"/>
    </source>
</evidence>
<dbReference type="GO" id="GO:0006384">
    <property type="term" value="P:transcription initiation at RNA polymerase III promoter"/>
    <property type="evidence" value="ECO:0007669"/>
    <property type="project" value="InterPro"/>
</dbReference>
<reference evidence="4" key="1">
    <citation type="submission" date="2024-02" db="UniProtKB">
        <authorList>
            <consortium name="WormBaseParasite"/>
        </authorList>
    </citation>
    <scope>IDENTIFICATION</scope>
</reference>
<name>A0AAF3FQ72_9BILA</name>
<evidence type="ECO:0000256" key="1">
    <source>
        <dbReference type="SAM" id="MobiDB-lite"/>
    </source>
</evidence>
<dbReference type="InterPro" id="IPR035625">
    <property type="entry name" value="Tfc3-like_eWH"/>
</dbReference>
<feature type="domain" description="GTF3C1 extended winged-helix" evidence="2">
    <location>
        <begin position="201"/>
        <end position="311"/>
    </location>
</feature>
<feature type="region of interest" description="Disordered" evidence="1">
    <location>
        <begin position="317"/>
        <end position="340"/>
    </location>
</feature>
<evidence type="ECO:0000313" key="4">
    <source>
        <dbReference type="WBParaSite" id="MBELARI_LOCUS8822"/>
    </source>
</evidence>
<dbReference type="GO" id="GO:0042791">
    <property type="term" value="P:5S class rRNA transcription by RNA polymerase III"/>
    <property type="evidence" value="ECO:0007669"/>
    <property type="project" value="TreeGrafter"/>
</dbReference>
<protein>
    <recommendedName>
        <fullName evidence="2">GTF3C1 extended winged-helix domain-containing protein</fullName>
    </recommendedName>
</protein>
<dbReference type="GO" id="GO:0003677">
    <property type="term" value="F:DNA binding"/>
    <property type="evidence" value="ECO:0007669"/>
    <property type="project" value="InterPro"/>
</dbReference>
<dbReference type="GO" id="GO:0000127">
    <property type="term" value="C:transcription factor TFIIIC complex"/>
    <property type="evidence" value="ECO:0007669"/>
    <property type="project" value="InterPro"/>
</dbReference>
<feature type="compositionally biased region" description="Polar residues" evidence="1">
    <location>
        <begin position="382"/>
        <end position="396"/>
    </location>
</feature>
<feature type="compositionally biased region" description="Acidic residues" evidence="1">
    <location>
        <begin position="31"/>
        <end position="43"/>
    </location>
</feature>
<dbReference type="InterPro" id="IPR056467">
    <property type="entry name" value="eWH_GTF3C1"/>
</dbReference>
<dbReference type="AlphaFoldDB" id="A0AAF3FQ72"/>